<name>A0A7R9AH49_9CRUS</name>
<protein>
    <submittedName>
        <fullName evidence="1">Uncharacterized protein</fullName>
    </submittedName>
</protein>
<accession>A0A7R9AH49</accession>
<evidence type="ECO:0000313" key="1">
    <source>
        <dbReference type="EMBL" id="CAD7253674.1"/>
    </source>
</evidence>
<dbReference type="AlphaFoldDB" id="A0A7R9AH49"/>
<proteinExistence type="predicted"/>
<dbReference type="EMBL" id="LR905873">
    <property type="protein sequence ID" value="CAD7253674.1"/>
    <property type="molecule type" value="Genomic_DNA"/>
</dbReference>
<gene>
    <name evidence="1" type="ORF">DSTB1V02_LOCUS13422</name>
</gene>
<reference evidence="1" key="1">
    <citation type="submission" date="2020-11" db="EMBL/GenBank/DDBJ databases">
        <authorList>
            <person name="Tran Van P."/>
        </authorList>
    </citation>
    <scope>NUCLEOTIDE SEQUENCE</scope>
</reference>
<sequence length="261" mass="29405">LQPEVRKTVVPGALPVRCLFECLLQIRCCNLGVTHFGSNCYLPLTSEPCDIDVVARRAFHDVRPEFFHFLLARNLLYFYGFRFQFPGQSLDLHLHVLYGGLEIGIRHDLFYLWHSRLVSPCCIDPTLEAPLPRRKRGRALPGFPGRLSWSLPFLMDGYGCCKGTVVRLSQIAVCKVAGADDLVDLLDVFGDGAADLPDGRGRRFLVLQRAFQALKEPQLPSVEPEVESLQGPDSSVFVHFIIKRNVGMLTERLRSLLSIQQ</sequence>
<evidence type="ECO:0000313" key="2">
    <source>
        <dbReference type="Proteomes" id="UP000677054"/>
    </source>
</evidence>
<dbReference type="Proteomes" id="UP000677054">
    <property type="component" value="Unassembled WGS sequence"/>
</dbReference>
<dbReference type="EMBL" id="CAJPEV010006356">
    <property type="protein sequence ID" value="CAG0904067.1"/>
    <property type="molecule type" value="Genomic_DNA"/>
</dbReference>
<keyword evidence="2" id="KW-1185">Reference proteome</keyword>
<feature type="non-terminal residue" evidence="1">
    <location>
        <position position="1"/>
    </location>
</feature>
<organism evidence="1">
    <name type="scientific">Darwinula stevensoni</name>
    <dbReference type="NCBI Taxonomy" id="69355"/>
    <lineage>
        <taxon>Eukaryota</taxon>
        <taxon>Metazoa</taxon>
        <taxon>Ecdysozoa</taxon>
        <taxon>Arthropoda</taxon>
        <taxon>Crustacea</taxon>
        <taxon>Oligostraca</taxon>
        <taxon>Ostracoda</taxon>
        <taxon>Podocopa</taxon>
        <taxon>Podocopida</taxon>
        <taxon>Darwinulocopina</taxon>
        <taxon>Darwinuloidea</taxon>
        <taxon>Darwinulidae</taxon>
        <taxon>Darwinula</taxon>
    </lineage>
</organism>